<protein>
    <submittedName>
        <fullName evidence="8">3-isopropylmalate dehydrogenase</fullName>
    </submittedName>
</protein>
<dbReference type="InterPro" id="IPR050501">
    <property type="entry name" value="ICDH/IPMDH"/>
</dbReference>
<dbReference type="RefSeq" id="WP_133740557.1">
    <property type="nucleotide sequence ID" value="NZ_SNYN01000003.1"/>
</dbReference>
<gene>
    <name evidence="8" type="ORF">EV190_10384</name>
</gene>
<dbReference type="GO" id="GO:0016616">
    <property type="term" value="F:oxidoreductase activity, acting on the CH-OH group of donors, NAD or NADP as acceptor"/>
    <property type="evidence" value="ECO:0007669"/>
    <property type="project" value="InterPro"/>
</dbReference>
<dbReference type="PROSITE" id="PS00470">
    <property type="entry name" value="IDH_IMDH"/>
    <property type="match status" value="1"/>
</dbReference>
<proteinExistence type="predicted"/>
<comment type="caution">
    <text evidence="8">The sequence shown here is derived from an EMBL/GenBank/DDBJ whole genome shotgun (WGS) entry which is preliminary data.</text>
</comment>
<dbReference type="OrthoDB" id="5289857at2"/>
<evidence type="ECO:0000313" key="9">
    <source>
        <dbReference type="Proteomes" id="UP000295281"/>
    </source>
</evidence>
<comment type="cofactor">
    <cofactor evidence="2">
        <name>Mg(2+)</name>
        <dbReference type="ChEBI" id="CHEBI:18420"/>
    </cofactor>
</comment>
<evidence type="ECO:0000256" key="3">
    <source>
        <dbReference type="ARBA" id="ARBA00022723"/>
    </source>
</evidence>
<sequence>MSARTVKLAVIPGDGIGPEVVAEGLKVLSAVAPRHGVTFDTTEYELGAKRWHATGETLPDSVEEELRGHEAILLGAVGDPTVPSGVLERGLLLRLRFSFAHYVNLRPVRLYPGVTTPLAGVAPEDIDMLVVREGTEGPYAGMGGVLRKGTPGEIATQDSVNTRFGVERVVRYAFAKAAERPRGKLTLVHKDNVLTFAGELWQRVVREVGAGYPQVEVDYLHVDAATMFFVTNPGRFDVVVTDNLFGDIITDLGAAVAGGIGLAASGNINPEADSPSMFEPVHGSAPDIAGQGKADPTATILSVALMLDHLGLAAAAGQVEAAVAEDLKARAKDSTARSTSAVGDDIARRVAEQG</sequence>
<keyword evidence="5" id="KW-0520">NAD</keyword>
<feature type="domain" description="Isopropylmalate dehydrogenase-like" evidence="7">
    <location>
        <begin position="7"/>
        <end position="346"/>
    </location>
</feature>
<organism evidence="8 9">
    <name type="scientific">Actinorugispora endophytica</name>
    <dbReference type="NCBI Taxonomy" id="1605990"/>
    <lineage>
        <taxon>Bacteria</taxon>
        <taxon>Bacillati</taxon>
        <taxon>Actinomycetota</taxon>
        <taxon>Actinomycetes</taxon>
        <taxon>Streptosporangiales</taxon>
        <taxon>Nocardiopsidaceae</taxon>
        <taxon>Actinorugispora</taxon>
    </lineage>
</organism>
<dbReference type="AlphaFoldDB" id="A0A4R6V4I5"/>
<name>A0A4R6V4I5_9ACTN</name>
<dbReference type="EMBL" id="SNYN01000003">
    <property type="protein sequence ID" value="TDQ53636.1"/>
    <property type="molecule type" value="Genomic_DNA"/>
</dbReference>
<reference evidence="8 9" key="1">
    <citation type="submission" date="2019-03" db="EMBL/GenBank/DDBJ databases">
        <title>Genomic Encyclopedia of Type Strains, Phase IV (KMG-IV): sequencing the most valuable type-strain genomes for metagenomic binning, comparative biology and taxonomic classification.</title>
        <authorList>
            <person name="Goeker M."/>
        </authorList>
    </citation>
    <scope>NUCLEOTIDE SEQUENCE [LARGE SCALE GENOMIC DNA]</scope>
    <source>
        <strain evidence="8 9">DSM 46770</strain>
    </source>
</reference>
<evidence type="ECO:0000256" key="2">
    <source>
        <dbReference type="ARBA" id="ARBA00001946"/>
    </source>
</evidence>
<dbReference type="InterPro" id="IPR024084">
    <property type="entry name" value="IsoPropMal-DH-like_dom"/>
</dbReference>
<dbReference type="InterPro" id="IPR019818">
    <property type="entry name" value="IsoCit/isopropylmalate_DH_CS"/>
</dbReference>
<evidence type="ECO:0000256" key="4">
    <source>
        <dbReference type="ARBA" id="ARBA00023002"/>
    </source>
</evidence>
<dbReference type="SMART" id="SM01329">
    <property type="entry name" value="Iso_dh"/>
    <property type="match status" value="1"/>
</dbReference>
<comment type="cofactor">
    <cofactor evidence="1">
        <name>Mn(2+)</name>
        <dbReference type="ChEBI" id="CHEBI:29035"/>
    </cofactor>
</comment>
<evidence type="ECO:0000259" key="7">
    <source>
        <dbReference type="SMART" id="SM01329"/>
    </source>
</evidence>
<evidence type="ECO:0000313" key="8">
    <source>
        <dbReference type="EMBL" id="TDQ53636.1"/>
    </source>
</evidence>
<dbReference type="Pfam" id="PF00180">
    <property type="entry name" value="Iso_dh"/>
    <property type="match status" value="1"/>
</dbReference>
<evidence type="ECO:0000256" key="6">
    <source>
        <dbReference type="ARBA" id="ARBA00023211"/>
    </source>
</evidence>
<dbReference type="PANTHER" id="PTHR43275">
    <property type="entry name" value="D-MALATE DEHYDROGENASE [DECARBOXYLATING]"/>
    <property type="match status" value="1"/>
</dbReference>
<dbReference type="SUPFAM" id="SSF53659">
    <property type="entry name" value="Isocitrate/Isopropylmalate dehydrogenase-like"/>
    <property type="match status" value="1"/>
</dbReference>
<dbReference type="NCBIfam" id="NF002898">
    <property type="entry name" value="PRK03437.1"/>
    <property type="match status" value="1"/>
</dbReference>
<accession>A0A4R6V4I5</accession>
<keyword evidence="6" id="KW-0464">Manganese</keyword>
<dbReference type="GO" id="GO:0000287">
    <property type="term" value="F:magnesium ion binding"/>
    <property type="evidence" value="ECO:0007669"/>
    <property type="project" value="InterPro"/>
</dbReference>
<dbReference type="GO" id="GO:0051287">
    <property type="term" value="F:NAD binding"/>
    <property type="evidence" value="ECO:0007669"/>
    <property type="project" value="InterPro"/>
</dbReference>
<dbReference type="Proteomes" id="UP000295281">
    <property type="component" value="Unassembled WGS sequence"/>
</dbReference>
<evidence type="ECO:0000256" key="1">
    <source>
        <dbReference type="ARBA" id="ARBA00001936"/>
    </source>
</evidence>
<dbReference type="Gene3D" id="3.40.718.10">
    <property type="entry name" value="Isopropylmalate Dehydrogenase"/>
    <property type="match status" value="1"/>
</dbReference>
<evidence type="ECO:0000256" key="5">
    <source>
        <dbReference type="ARBA" id="ARBA00023027"/>
    </source>
</evidence>
<dbReference type="PANTHER" id="PTHR43275:SF1">
    <property type="entry name" value="D-MALATE DEHYDROGENASE [DECARBOXYLATING]"/>
    <property type="match status" value="1"/>
</dbReference>
<keyword evidence="9" id="KW-1185">Reference proteome</keyword>
<keyword evidence="4" id="KW-0560">Oxidoreductase</keyword>
<keyword evidence="3" id="KW-0479">Metal-binding</keyword>